<organism evidence="2 3">
    <name type="scientific">Trichonephila clavipes</name>
    <name type="common">Golden silk orbweaver</name>
    <name type="synonym">Nephila clavipes</name>
    <dbReference type="NCBI Taxonomy" id="2585209"/>
    <lineage>
        <taxon>Eukaryota</taxon>
        <taxon>Metazoa</taxon>
        <taxon>Ecdysozoa</taxon>
        <taxon>Arthropoda</taxon>
        <taxon>Chelicerata</taxon>
        <taxon>Arachnida</taxon>
        <taxon>Araneae</taxon>
        <taxon>Araneomorphae</taxon>
        <taxon>Entelegynae</taxon>
        <taxon>Araneoidea</taxon>
        <taxon>Nephilidae</taxon>
        <taxon>Trichonephila</taxon>
    </lineage>
</organism>
<feature type="domain" description="DUF5641" evidence="1">
    <location>
        <begin position="54"/>
        <end position="88"/>
    </location>
</feature>
<dbReference type="InterPro" id="IPR040676">
    <property type="entry name" value="DUF5641"/>
</dbReference>
<protein>
    <submittedName>
        <fullName evidence="2">DUF5641 domain-containing protein</fullName>
    </submittedName>
</protein>
<dbReference type="Pfam" id="PF18701">
    <property type="entry name" value="DUF5641"/>
    <property type="match status" value="1"/>
</dbReference>
<gene>
    <name evidence="2" type="primary">AVEN_258087_1</name>
    <name evidence="2" type="ORF">TNCV_3763191</name>
</gene>
<comment type="caution">
    <text evidence="2">The sequence shown here is derived from an EMBL/GenBank/DDBJ whole genome shotgun (WGS) entry which is preliminary data.</text>
</comment>
<evidence type="ECO:0000313" key="2">
    <source>
        <dbReference type="EMBL" id="GFY23079.1"/>
    </source>
</evidence>
<name>A0A8X6VV96_TRICX</name>
<dbReference type="AlphaFoldDB" id="A0A8X6VV96"/>
<evidence type="ECO:0000313" key="3">
    <source>
        <dbReference type="Proteomes" id="UP000887159"/>
    </source>
</evidence>
<evidence type="ECO:0000259" key="1">
    <source>
        <dbReference type="Pfam" id="PF18701"/>
    </source>
</evidence>
<reference evidence="2" key="1">
    <citation type="submission" date="2020-08" db="EMBL/GenBank/DDBJ databases">
        <title>Multicomponent nature underlies the extraordinary mechanical properties of spider dragline silk.</title>
        <authorList>
            <person name="Kono N."/>
            <person name="Nakamura H."/>
            <person name="Mori M."/>
            <person name="Yoshida Y."/>
            <person name="Ohtoshi R."/>
            <person name="Malay A.D."/>
            <person name="Moran D.A.P."/>
            <person name="Tomita M."/>
            <person name="Numata K."/>
            <person name="Arakawa K."/>
        </authorList>
    </citation>
    <scope>NUCLEOTIDE SEQUENCE</scope>
</reference>
<accession>A0A8X6VV96</accession>
<sequence length="89" mass="10364">MIKVEGILNTRPLTPHNSDTDNFDVLTSGHFLIGRSITSIPEPDLIDVNENRLSRWENITKAVQRTWKNWKSDYLNALQARSKWITEKK</sequence>
<dbReference type="PANTHER" id="PTHR47331:SF1">
    <property type="entry name" value="GAG-LIKE PROTEIN"/>
    <property type="match status" value="1"/>
</dbReference>
<proteinExistence type="predicted"/>
<dbReference type="Proteomes" id="UP000887159">
    <property type="component" value="Unassembled WGS sequence"/>
</dbReference>
<keyword evidence="3" id="KW-1185">Reference proteome</keyword>
<dbReference type="PANTHER" id="PTHR47331">
    <property type="entry name" value="PHD-TYPE DOMAIN-CONTAINING PROTEIN"/>
    <property type="match status" value="1"/>
</dbReference>
<dbReference type="EMBL" id="BMAU01021362">
    <property type="protein sequence ID" value="GFY23079.1"/>
    <property type="molecule type" value="Genomic_DNA"/>
</dbReference>